<feature type="non-terminal residue" evidence="1">
    <location>
        <position position="1"/>
    </location>
</feature>
<gene>
    <name evidence="1" type="ORF">LITE_LOCUS33399</name>
</gene>
<evidence type="ECO:0000313" key="2">
    <source>
        <dbReference type="Proteomes" id="UP001154282"/>
    </source>
</evidence>
<dbReference type="AlphaFoldDB" id="A0AAV0NHQ3"/>
<name>A0AAV0NHQ3_9ROSI</name>
<dbReference type="Proteomes" id="UP001154282">
    <property type="component" value="Unassembled WGS sequence"/>
</dbReference>
<sequence>SQILRKLYCPLSLRSNRRNLLWWSGDDCFTGHFIADFALLKELRPWKIDLPSLDP</sequence>
<accession>A0AAV0NHQ3</accession>
<organism evidence="1 2">
    <name type="scientific">Linum tenue</name>
    <dbReference type="NCBI Taxonomy" id="586396"/>
    <lineage>
        <taxon>Eukaryota</taxon>
        <taxon>Viridiplantae</taxon>
        <taxon>Streptophyta</taxon>
        <taxon>Embryophyta</taxon>
        <taxon>Tracheophyta</taxon>
        <taxon>Spermatophyta</taxon>
        <taxon>Magnoliopsida</taxon>
        <taxon>eudicotyledons</taxon>
        <taxon>Gunneridae</taxon>
        <taxon>Pentapetalae</taxon>
        <taxon>rosids</taxon>
        <taxon>fabids</taxon>
        <taxon>Malpighiales</taxon>
        <taxon>Linaceae</taxon>
        <taxon>Linum</taxon>
    </lineage>
</organism>
<evidence type="ECO:0000313" key="1">
    <source>
        <dbReference type="EMBL" id="CAI0458159.1"/>
    </source>
</evidence>
<dbReference type="EMBL" id="CAMGYJ010000008">
    <property type="protein sequence ID" value="CAI0458159.1"/>
    <property type="molecule type" value="Genomic_DNA"/>
</dbReference>
<reference evidence="1" key="1">
    <citation type="submission" date="2022-08" db="EMBL/GenBank/DDBJ databases">
        <authorList>
            <person name="Gutierrez-Valencia J."/>
        </authorList>
    </citation>
    <scope>NUCLEOTIDE SEQUENCE</scope>
</reference>
<proteinExistence type="predicted"/>
<feature type="non-terminal residue" evidence="1">
    <location>
        <position position="55"/>
    </location>
</feature>
<protein>
    <submittedName>
        <fullName evidence="1">Uncharacterized protein</fullName>
    </submittedName>
</protein>
<comment type="caution">
    <text evidence="1">The sequence shown here is derived from an EMBL/GenBank/DDBJ whole genome shotgun (WGS) entry which is preliminary data.</text>
</comment>
<keyword evidence="2" id="KW-1185">Reference proteome</keyword>